<accession>A0A2Z5FUV8</accession>
<dbReference type="PANTHER" id="PTHR30561:SF9">
    <property type="entry name" value="4-AMINO-4-DEOXY-L-ARABINOSE-PHOSPHOUNDECAPRENOL FLIPPASE SUBUNIT ARNF-RELATED"/>
    <property type="match status" value="1"/>
</dbReference>
<organism evidence="13 14">
    <name type="scientific">Acidisarcina polymorpha</name>
    <dbReference type="NCBI Taxonomy" id="2211140"/>
    <lineage>
        <taxon>Bacteria</taxon>
        <taxon>Pseudomonadati</taxon>
        <taxon>Acidobacteriota</taxon>
        <taxon>Terriglobia</taxon>
        <taxon>Terriglobales</taxon>
        <taxon>Acidobacteriaceae</taxon>
        <taxon>Acidisarcina</taxon>
    </lineage>
</organism>
<keyword evidence="4" id="KW-0997">Cell inner membrane</keyword>
<evidence type="ECO:0000256" key="6">
    <source>
        <dbReference type="ARBA" id="ARBA00022692"/>
    </source>
</evidence>
<dbReference type="RefSeq" id="WP_236657264.1">
    <property type="nucleotide sequence ID" value="NZ_CP030840.1"/>
</dbReference>
<dbReference type="GO" id="GO:0009103">
    <property type="term" value="P:lipopolysaccharide biosynthetic process"/>
    <property type="evidence" value="ECO:0007669"/>
    <property type="project" value="UniProtKB-KW"/>
</dbReference>
<proteinExistence type="predicted"/>
<evidence type="ECO:0000256" key="5">
    <source>
        <dbReference type="ARBA" id="ARBA00022556"/>
    </source>
</evidence>
<dbReference type="InterPro" id="IPR000390">
    <property type="entry name" value="Small_drug/metabolite_transptr"/>
</dbReference>
<evidence type="ECO:0000256" key="9">
    <source>
        <dbReference type="ARBA" id="ARBA00023098"/>
    </source>
</evidence>
<dbReference type="GO" id="GO:0022857">
    <property type="term" value="F:transmembrane transporter activity"/>
    <property type="evidence" value="ECO:0007669"/>
    <property type="project" value="InterPro"/>
</dbReference>
<comment type="subcellular location">
    <subcellularLocation>
        <location evidence="1">Cell membrane</location>
        <topology evidence="1">Multi-pass membrane protein</topology>
    </subcellularLocation>
</comment>
<dbReference type="KEGG" id="abas:ACPOL_1310"/>
<evidence type="ECO:0000256" key="11">
    <source>
        <dbReference type="SAM" id="Phobius"/>
    </source>
</evidence>
<evidence type="ECO:0000256" key="2">
    <source>
        <dbReference type="ARBA" id="ARBA00022475"/>
    </source>
</evidence>
<keyword evidence="10 11" id="KW-0472">Membrane</keyword>
<dbReference type="Proteomes" id="UP000253606">
    <property type="component" value="Chromosome"/>
</dbReference>
<feature type="transmembrane region" description="Helical" evidence="11">
    <location>
        <begin position="12"/>
        <end position="34"/>
    </location>
</feature>
<evidence type="ECO:0000256" key="8">
    <source>
        <dbReference type="ARBA" id="ARBA00022989"/>
    </source>
</evidence>
<evidence type="ECO:0000313" key="14">
    <source>
        <dbReference type="Proteomes" id="UP000253606"/>
    </source>
</evidence>
<evidence type="ECO:0000256" key="1">
    <source>
        <dbReference type="ARBA" id="ARBA00004651"/>
    </source>
</evidence>
<evidence type="ECO:0000259" key="12">
    <source>
        <dbReference type="Pfam" id="PF00892"/>
    </source>
</evidence>
<keyword evidence="8 11" id="KW-1133">Transmembrane helix</keyword>
<name>A0A2Z5FUV8_9BACT</name>
<dbReference type="Gene3D" id="1.10.3730.20">
    <property type="match status" value="1"/>
</dbReference>
<reference evidence="13 14" key="1">
    <citation type="journal article" date="2018" name="Front. Microbiol.">
        <title>Hydrolytic Capabilities as a Key to Environmental Success: Chitinolytic and Cellulolytic Acidobacteria From Acidic Sub-arctic Soils and Boreal Peatlands.</title>
        <authorList>
            <person name="Belova S.E."/>
            <person name="Ravin N.V."/>
            <person name="Pankratov T.A."/>
            <person name="Rakitin A.L."/>
            <person name="Ivanova A.A."/>
            <person name="Beletsky A.V."/>
            <person name="Mardanov A.V."/>
            <person name="Sinninghe Damste J.S."/>
            <person name="Dedysh S.N."/>
        </authorList>
    </citation>
    <scope>NUCLEOTIDE SEQUENCE [LARGE SCALE GENOMIC DNA]</scope>
    <source>
        <strain evidence="13 14">SBC82</strain>
    </source>
</reference>
<keyword evidence="14" id="KW-1185">Reference proteome</keyword>
<protein>
    <recommendedName>
        <fullName evidence="12">EamA domain-containing protein</fullName>
    </recommendedName>
</protein>
<keyword evidence="9" id="KW-0443">Lipid metabolism</keyword>
<sequence>MNLASNASNGSTAAMIASIVVSATAGDVLTASAMRKVGDLDLIRAHRGLPGAIRAVLGNLRFLAGLLCMAISFFALLFALNHADLSLIAPASASLTFVSNAFAAKFFLKENVDRRRALAAVCVCIGVALLAH</sequence>
<dbReference type="GO" id="GO:0005886">
    <property type="term" value="C:plasma membrane"/>
    <property type="evidence" value="ECO:0007669"/>
    <property type="project" value="UniProtKB-SubCell"/>
</dbReference>
<feature type="domain" description="EamA" evidence="12">
    <location>
        <begin position="62"/>
        <end position="130"/>
    </location>
</feature>
<dbReference type="PANTHER" id="PTHR30561">
    <property type="entry name" value="SMR FAMILY PROTON-DEPENDENT DRUG EFFLUX TRANSPORTER SUGE"/>
    <property type="match status" value="1"/>
</dbReference>
<keyword evidence="7" id="KW-0448">Lipopolysaccharide biosynthesis</keyword>
<feature type="transmembrane region" description="Helical" evidence="11">
    <location>
        <begin position="55"/>
        <end position="79"/>
    </location>
</feature>
<evidence type="ECO:0000256" key="4">
    <source>
        <dbReference type="ARBA" id="ARBA00022519"/>
    </source>
</evidence>
<gene>
    <name evidence="13" type="ORF">ACPOL_1310</name>
</gene>
<evidence type="ECO:0000256" key="10">
    <source>
        <dbReference type="ARBA" id="ARBA00023136"/>
    </source>
</evidence>
<evidence type="ECO:0000256" key="3">
    <source>
        <dbReference type="ARBA" id="ARBA00022516"/>
    </source>
</evidence>
<dbReference type="EMBL" id="CP030840">
    <property type="protein sequence ID" value="AXC10658.1"/>
    <property type="molecule type" value="Genomic_DNA"/>
</dbReference>
<dbReference type="AlphaFoldDB" id="A0A2Z5FUV8"/>
<evidence type="ECO:0000313" key="13">
    <source>
        <dbReference type="EMBL" id="AXC10658.1"/>
    </source>
</evidence>
<dbReference type="Pfam" id="PF00892">
    <property type="entry name" value="EamA"/>
    <property type="match status" value="1"/>
</dbReference>
<keyword evidence="3" id="KW-0444">Lipid biosynthesis</keyword>
<keyword evidence="6 11" id="KW-0812">Transmembrane</keyword>
<dbReference type="InterPro" id="IPR037185">
    <property type="entry name" value="EmrE-like"/>
</dbReference>
<dbReference type="GO" id="GO:0009245">
    <property type="term" value="P:lipid A biosynthetic process"/>
    <property type="evidence" value="ECO:0007669"/>
    <property type="project" value="UniProtKB-KW"/>
</dbReference>
<feature type="transmembrane region" description="Helical" evidence="11">
    <location>
        <begin position="85"/>
        <end position="108"/>
    </location>
</feature>
<evidence type="ECO:0000256" key="7">
    <source>
        <dbReference type="ARBA" id="ARBA00022985"/>
    </source>
</evidence>
<keyword evidence="2" id="KW-1003">Cell membrane</keyword>
<dbReference type="SUPFAM" id="SSF103481">
    <property type="entry name" value="Multidrug resistance efflux transporter EmrE"/>
    <property type="match status" value="1"/>
</dbReference>
<dbReference type="InterPro" id="IPR000620">
    <property type="entry name" value="EamA_dom"/>
</dbReference>
<keyword evidence="5" id="KW-0441">Lipid A biosynthesis</keyword>